<sequence>MNLTVLRAKGMDALRALRIPNVLFSTDPEDEGGDGPIPGGILETIVAQEMMGKKDDLASTKTSRKRKLTEDAEPPKKRARTTGNADTKSALTTSGKPFPLLKLSAELRNSIYEYAMTIDGPINPSKRHPTSHHRSDPPRSSKNKFRPGPAPESALALLLVNKQVKNEALGIYYSNNQLEFHSPQQLETFLQSISDERKECIRKLKLYTKLSDDHSLEEQLLSANNLKNLEHFELGLVSYKSGEKNLMAHSRWASEQEWLRKLGGRGVKVKLWSFSIDGDEGNP</sequence>
<dbReference type="Proteomes" id="UP000481861">
    <property type="component" value="Unassembled WGS sequence"/>
</dbReference>
<dbReference type="PANTHER" id="PTHR38790">
    <property type="entry name" value="2EXR DOMAIN-CONTAINING PROTEIN-RELATED"/>
    <property type="match status" value="1"/>
</dbReference>
<feature type="region of interest" description="Disordered" evidence="1">
    <location>
        <begin position="119"/>
        <end position="148"/>
    </location>
</feature>
<dbReference type="OrthoDB" id="62952at2759"/>
<accession>A0A7C8MC56</accession>
<feature type="region of interest" description="Disordered" evidence="1">
    <location>
        <begin position="52"/>
        <end position="95"/>
    </location>
</feature>
<evidence type="ECO:0000313" key="2">
    <source>
        <dbReference type="EMBL" id="KAF2874556.1"/>
    </source>
</evidence>
<dbReference type="EMBL" id="JAADJZ010000006">
    <property type="protein sequence ID" value="KAF2874556.1"/>
    <property type="molecule type" value="Genomic_DNA"/>
</dbReference>
<feature type="compositionally biased region" description="Polar residues" evidence="1">
    <location>
        <begin position="81"/>
        <end position="95"/>
    </location>
</feature>
<protein>
    <submittedName>
        <fullName evidence="2">Uncharacterized protein</fullName>
    </submittedName>
</protein>
<reference evidence="2 3" key="1">
    <citation type="submission" date="2020-01" db="EMBL/GenBank/DDBJ databases">
        <authorList>
            <consortium name="DOE Joint Genome Institute"/>
            <person name="Haridas S."/>
            <person name="Albert R."/>
            <person name="Binder M."/>
            <person name="Bloem J."/>
            <person name="Labutti K."/>
            <person name="Salamov A."/>
            <person name="Andreopoulos B."/>
            <person name="Baker S.E."/>
            <person name="Barry K."/>
            <person name="Bills G."/>
            <person name="Bluhm B.H."/>
            <person name="Cannon C."/>
            <person name="Castanera R."/>
            <person name="Culley D.E."/>
            <person name="Daum C."/>
            <person name="Ezra D."/>
            <person name="Gonzalez J.B."/>
            <person name="Henrissat B."/>
            <person name="Kuo A."/>
            <person name="Liang C."/>
            <person name="Lipzen A."/>
            <person name="Lutzoni F."/>
            <person name="Magnuson J."/>
            <person name="Mondo S."/>
            <person name="Nolan M."/>
            <person name="Ohm R."/>
            <person name="Pangilinan J."/>
            <person name="Park H.-J.H."/>
            <person name="Ramirez L."/>
            <person name="Alfaro M."/>
            <person name="Sun H."/>
            <person name="Tritt A."/>
            <person name="Yoshinaga Y."/>
            <person name="Zwiers L.-H.L."/>
            <person name="Turgeon B.G."/>
            <person name="Goodwin S.B."/>
            <person name="Spatafora J.W."/>
            <person name="Crous P.W."/>
            <person name="Grigoriev I.V."/>
        </authorList>
    </citation>
    <scope>NUCLEOTIDE SEQUENCE [LARGE SCALE GENOMIC DNA]</scope>
    <source>
        <strain evidence="2 3">CBS 611.86</strain>
    </source>
</reference>
<organism evidence="2 3">
    <name type="scientific">Massariosphaeria phaeospora</name>
    <dbReference type="NCBI Taxonomy" id="100035"/>
    <lineage>
        <taxon>Eukaryota</taxon>
        <taxon>Fungi</taxon>
        <taxon>Dikarya</taxon>
        <taxon>Ascomycota</taxon>
        <taxon>Pezizomycotina</taxon>
        <taxon>Dothideomycetes</taxon>
        <taxon>Pleosporomycetidae</taxon>
        <taxon>Pleosporales</taxon>
        <taxon>Pleosporales incertae sedis</taxon>
        <taxon>Massariosphaeria</taxon>
    </lineage>
</organism>
<proteinExistence type="predicted"/>
<keyword evidence="3" id="KW-1185">Reference proteome</keyword>
<evidence type="ECO:0000313" key="3">
    <source>
        <dbReference type="Proteomes" id="UP000481861"/>
    </source>
</evidence>
<gene>
    <name evidence="2" type="ORF">BDV95DRAFT_566424</name>
</gene>
<name>A0A7C8MC56_9PLEO</name>
<dbReference type="AlphaFoldDB" id="A0A7C8MC56"/>
<evidence type="ECO:0000256" key="1">
    <source>
        <dbReference type="SAM" id="MobiDB-lite"/>
    </source>
</evidence>
<comment type="caution">
    <text evidence="2">The sequence shown here is derived from an EMBL/GenBank/DDBJ whole genome shotgun (WGS) entry which is preliminary data.</text>
</comment>